<organism evidence="2">
    <name type="scientific">uncultured Caudovirales phage</name>
    <dbReference type="NCBI Taxonomy" id="2100421"/>
    <lineage>
        <taxon>Viruses</taxon>
        <taxon>Duplodnaviria</taxon>
        <taxon>Heunggongvirae</taxon>
        <taxon>Uroviricota</taxon>
        <taxon>Caudoviricetes</taxon>
        <taxon>Peduoviridae</taxon>
        <taxon>Maltschvirus</taxon>
        <taxon>Maltschvirus maltsch</taxon>
    </lineage>
</organism>
<reference evidence="2" key="1">
    <citation type="submission" date="2020-05" db="EMBL/GenBank/DDBJ databases">
        <authorList>
            <person name="Chiriac C."/>
            <person name="Salcher M."/>
            <person name="Ghai R."/>
            <person name="Kavagutti S V."/>
        </authorList>
    </citation>
    <scope>NUCLEOTIDE SEQUENCE</scope>
</reference>
<gene>
    <name evidence="2" type="ORF">UFOVP1028_2</name>
    <name evidence="3" type="ORF">UFOVP1187_17</name>
    <name evidence="4" type="ORF">UFOVP1235_34</name>
    <name evidence="5" type="ORF">UFOVP1488_17</name>
    <name evidence="1" type="ORF">UFOVP960_13</name>
</gene>
<evidence type="ECO:0000313" key="4">
    <source>
        <dbReference type="EMBL" id="CAB4192415.1"/>
    </source>
</evidence>
<evidence type="ECO:0000313" key="2">
    <source>
        <dbReference type="EMBL" id="CAB4178767.1"/>
    </source>
</evidence>
<evidence type="ECO:0000313" key="5">
    <source>
        <dbReference type="EMBL" id="CAB4215820.1"/>
    </source>
</evidence>
<protein>
    <submittedName>
        <fullName evidence="2">Uncharacterized protein</fullName>
    </submittedName>
</protein>
<dbReference type="EMBL" id="LR796973">
    <property type="protein sequence ID" value="CAB4178767.1"/>
    <property type="molecule type" value="Genomic_DNA"/>
</dbReference>
<evidence type="ECO:0000313" key="3">
    <source>
        <dbReference type="EMBL" id="CAB4189432.1"/>
    </source>
</evidence>
<name>A0A6J5Q8R7_9CAUD</name>
<dbReference type="EMBL" id="LR796913">
    <property type="protein sequence ID" value="CAB4173822.1"/>
    <property type="molecule type" value="Genomic_DNA"/>
</dbReference>
<evidence type="ECO:0000313" key="1">
    <source>
        <dbReference type="EMBL" id="CAB4173822.1"/>
    </source>
</evidence>
<dbReference type="EMBL" id="LR797191">
    <property type="protein sequence ID" value="CAB4192415.1"/>
    <property type="molecule type" value="Genomic_DNA"/>
</dbReference>
<dbReference type="EMBL" id="LR797432">
    <property type="protein sequence ID" value="CAB4215820.1"/>
    <property type="molecule type" value="Genomic_DNA"/>
</dbReference>
<accession>A0A6J5Q8R7</accession>
<dbReference type="EMBL" id="LR797134">
    <property type="protein sequence ID" value="CAB4189432.1"/>
    <property type="molecule type" value="Genomic_DNA"/>
</dbReference>
<proteinExistence type="predicted"/>
<sequence length="48" mass="5557">MAVTTIHGERAEVLFRTGSRVTVRVIETGRIEQYHPANLFRHGKRLPR</sequence>